<dbReference type="InterPro" id="IPR009649">
    <property type="entry name" value="TraU"/>
</dbReference>
<dbReference type="PROSITE" id="PS51257">
    <property type="entry name" value="PROKAR_LIPOPROTEIN"/>
    <property type="match status" value="1"/>
</dbReference>
<sequence length="333" mass="36183">MKIKTHVISIVAAACLFFHPNESKAVCSPNPSQILLTLTELCWDCIFPISIAGIQVIHGSMPDPQGSVGSPICICPAPPPLFFRIGIPIGFFEPSRMLDSVKDPYCFVGLGFGMPEMLSASKGTKGDGHDRARVFYQSHYYIYPILGMIGILIDAACMNITAGGVDIAYMTEVDPLWQDDELTALINPEALLFGNPISNLACMADSVSAQANVALDPLFWCKGSWGNAYPLSGNTGSKDYVEDAASVAGSMIYKLHRELLLWESAGQAGLCGEYPMPIWRKSSYRLQILAPVPHPMGMAIGQSGILWSFAKNYPAGGDNFTFMLFKKKECCAF</sequence>
<accession>A0A644SA58</accession>
<gene>
    <name evidence="1" type="ORF">BZ274_07965</name>
</gene>
<evidence type="ECO:0000313" key="1">
    <source>
        <dbReference type="EMBL" id="EAJ9198095.1"/>
    </source>
</evidence>
<name>A0A644SA58_CAMCO</name>
<dbReference type="EMBL" id="AACBVJ010000017">
    <property type="protein sequence ID" value="EAJ9198095.1"/>
    <property type="molecule type" value="Genomic_DNA"/>
</dbReference>
<dbReference type="AlphaFoldDB" id="A0A644SA58"/>
<dbReference type="Pfam" id="PF06834">
    <property type="entry name" value="TraU"/>
    <property type="match status" value="1"/>
</dbReference>
<evidence type="ECO:0000313" key="2">
    <source>
        <dbReference type="Proteomes" id="UP000382436"/>
    </source>
</evidence>
<protein>
    <submittedName>
        <fullName evidence="1">Conjugal transfer protein TraU</fullName>
    </submittedName>
</protein>
<organism evidence="1 2">
    <name type="scientific">Campylobacter coli</name>
    <dbReference type="NCBI Taxonomy" id="195"/>
    <lineage>
        <taxon>Bacteria</taxon>
        <taxon>Pseudomonadati</taxon>
        <taxon>Campylobacterota</taxon>
        <taxon>Epsilonproteobacteria</taxon>
        <taxon>Campylobacterales</taxon>
        <taxon>Campylobacteraceae</taxon>
        <taxon>Campylobacter</taxon>
    </lineage>
</organism>
<comment type="caution">
    <text evidence="1">The sequence shown here is derived from an EMBL/GenBank/DDBJ whole genome shotgun (WGS) entry which is preliminary data.</text>
</comment>
<proteinExistence type="predicted"/>
<reference evidence="1 2" key="1">
    <citation type="submission" date="2018-05" db="EMBL/GenBank/DDBJ databases">
        <authorList>
            <consortium name="PulseNet: The National Subtyping Network for Foodborne Disease Surveillance"/>
            <person name="Tarr C.L."/>
            <person name="Trees E."/>
            <person name="Katz L.S."/>
            <person name="Carleton-Romer H.A."/>
            <person name="Stroika S."/>
            <person name="Kucerova Z."/>
            <person name="Roache K.F."/>
            <person name="Sabol A.L."/>
            <person name="Besser J."/>
            <person name="Gerner-Smidt P."/>
        </authorList>
    </citation>
    <scope>NUCLEOTIDE SEQUENCE [LARGE SCALE GENOMIC DNA]</scope>
    <source>
        <strain evidence="1 2">PNUSAC001435</strain>
    </source>
</reference>
<dbReference type="Proteomes" id="UP000382436">
    <property type="component" value="Unassembled WGS sequence"/>
</dbReference>